<comment type="caution">
    <text evidence="7">The sequence shown here is derived from an EMBL/GenBank/DDBJ whole genome shotgun (WGS) entry which is preliminary data.</text>
</comment>
<dbReference type="GO" id="GO:0012505">
    <property type="term" value="C:endomembrane system"/>
    <property type="evidence" value="ECO:0007669"/>
    <property type="project" value="UniProtKB-SubCell"/>
</dbReference>
<name>A0A0F9WY65_9ZZZZ</name>
<sequence length="129" mass="13978">MSTVTFGRLRAAAKRIQHDALTVYFVARDSNTPIVVRLLALAIAAYAMSPIDLIPDFIPILGYLDDIILVPLGIVLVIKLTPSNVIEASRSKAAKVATKPISHVAAAVVIGTWLLCAAAFGYWVWEYGR</sequence>
<organism evidence="7">
    <name type="scientific">marine sediment metagenome</name>
    <dbReference type="NCBI Taxonomy" id="412755"/>
    <lineage>
        <taxon>unclassified sequences</taxon>
        <taxon>metagenomes</taxon>
        <taxon>ecological metagenomes</taxon>
    </lineage>
</organism>
<feature type="domain" description="DUF1232" evidence="6">
    <location>
        <begin position="37"/>
        <end position="72"/>
    </location>
</feature>
<protein>
    <recommendedName>
        <fullName evidence="6">DUF1232 domain-containing protein</fullName>
    </recommendedName>
</protein>
<reference evidence="7" key="1">
    <citation type="journal article" date="2015" name="Nature">
        <title>Complex archaea that bridge the gap between prokaryotes and eukaryotes.</title>
        <authorList>
            <person name="Spang A."/>
            <person name="Saw J.H."/>
            <person name="Jorgensen S.L."/>
            <person name="Zaremba-Niedzwiedzka K."/>
            <person name="Martijn J."/>
            <person name="Lind A.E."/>
            <person name="van Eijk R."/>
            <person name="Schleper C."/>
            <person name="Guy L."/>
            <person name="Ettema T.J."/>
        </authorList>
    </citation>
    <scope>NUCLEOTIDE SEQUENCE</scope>
</reference>
<keyword evidence="3 5" id="KW-1133">Transmembrane helix</keyword>
<dbReference type="EMBL" id="LAZR01000178">
    <property type="protein sequence ID" value="KKN83973.1"/>
    <property type="molecule type" value="Genomic_DNA"/>
</dbReference>
<accession>A0A0F9WY65</accession>
<feature type="transmembrane region" description="Helical" evidence="5">
    <location>
        <begin position="57"/>
        <end position="80"/>
    </location>
</feature>
<comment type="subcellular location">
    <subcellularLocation>
        <location evidence="1">Endomembrane system</location>
        <topology evidence="1">Multi-pass membrane protein</topology>
    </subcellularLocation>
</comment>
<proteinExistence type="predicted"/>
<keyword evidence="2 5" id="KW-0812">Transmembrane</keyword>
<dbReference type="Pfam" id="PF06803">
    <property type="entry name" value="DUF1232"/>
    <property type="match status" value="1"/>
</dbReference>
<evidence type="ECO:0000256" key="2">
    <source>
        <dbReference type="ARBA" id="ARBA00022692"/>
    </source>
</evidence>
<evidence type="ECO:0000256" key="1">
    <source>
        <dbReference type="ARBA" id="ARBA00004127"/>
    </source>
</evidence>
<dbReference type="InterPro" id="IPR010652">
    <property type="entry name" value="DUF1232"/>
</dbReference>
<dbReference type="AlphaFoldDB" id="A0A0F9WY65"/>
<evidence type="ECO:0000313" key="7">
    <source>
        <dbReference type="EMBL" id="KKN83973.1"/>
    </source>
</evidence>
<gene>
    <name evidence="7" type="ORF">LCGC14_0294390</name>
</gene>
<feature type="transmembrane region" description="Helical" evidence="5">
    <location>
        <begin position="101"/>
        <end position="125"/>
    </location>
</feature>
<evidence type="ECO:0000256" key="5">
    <source>
        <dbReference type="SAM" id="Phobius"/>
    </source>
</evidence>
<evidence type="ECO:0000259" key="6">
    <source>
        <dbReference type="Pfam" id="PF06803"/>
    </source>
</evidence>
<feature type="transmembrane region" description="Helical" evidence="5">
    <location>
        <begin position="34"/>
        <end position="51"/>
    </location>
</feature>
<evidence type="ECO:0000256" key="4">
    <source>
        <dbReference type="ARBA" id="ARBA00023136"/>
    </source>
</evidence>
<keyword evidence="4 5" id="KW-0472">Membrane</keyword>
<evidence type="ECO:0000256" key="3">
    <source>
        <dbReference type="ARBA" id="ARBA00022989"/>
    </source>
</evidence>